<evidence type="ECO:0000313" key="7">
    <source>
        <dbReference type="Proteomes" id="UP000321562"/>
    </source>
</evidence>
<keyword evidence="3" id="KW-0479">Metal-binding</keyword>
<dbReference type="PRINTS" id="PR00413">
    <property type="entry name" value="HADHALOGNASE"/>
</dbReference>
<reference evidence="6 7" key="1">
    <citation type="submission" date="2019-08" db="EMBL/GenBank/DDBJ databases">
        <authorList>
            <person name="Ye J."/>
        </authorList>
    </citation>
    <scope>NUCLEOTIDE SEQUENCE [LARGE SCALE GENOMIC DNA]</scope>
    <source>
        <strain evidence="6 7">TK008</strain>
    </source>
</reference>
<dbReference type="AlphaFoldDB" id="A0A5C6S8M1"/>
<evidence type="ECO:0000256" key="4">
    <source>
        <dbReference type="ARBA" id="ARBA00022842"/>
    </source>
</evidence>
<dbReference type="InterPro" id="IPR041492">
    <property type="entry name" value="HAD_2"/>
</dbReference>
<evidence type="ECO:0000256" key="1">
    <source>
        <dbReference type="ARBA" id="ARBA00001946"/>
    </source>
</evidence>
<keyword evidence="4" id="KW-0460">Magnesium</keyword>
<evidence type="ECO:0000313" key="6">
    <source>
        <dbReference type="EMBL" id="TXB70806.1"/>
    </source>
</evidence>
<evidence type="ECO:0000256" key="5">
    <source>
        <dbReference type="ARBA" id="ARBA00023277"/>
    </source>
</evidence>
<sequence>MTRAILWDMDGTLIDSEPVHAAAFDESVAALGLSFPPDFHDRLLGRSSAEVHQAVAEKAGPDFTYQDWMDLKWGHFTRHADNIRRRDSVADIAVAKAREGLPMAVVSNSTADEVELCMQATALNQVIPVRVSRADVQNGKPSPEGYLLAAQRLGVKPENCLVVEDSLVGSQAGLAAGMRVLYHPQTAADDADALPAGLRYLPPDADPAPVIDEMLR</sequence>
<dbReference type="InterPro" id="IPR036412">
    <property type="entry name" value="HAD-like_sf"/>
</dbReference>
<dbReference type="Gene3D" id="3.40.50.1000">
    <property type="entry name" value="HAD superfamily/HAD-like"/>
    <property type="match status" value="1"/>
</dbReference>
<comment type="similarity">
    <text evidence="2">Belongs to the HAD-like hydrolase superfamily. CbbY/CbbZ/Gph/YieH family.</text>
</comment>
<dbReference type="EMBL" id="VOPL01000001">
    <property type="protein sequence ID" value="TXB70806.1"/>
    <property type="molecule type" value="Genomic_DNA"/>
</dbReference>
<dbReference type="OrthoDB" id="9782449at2"/>
<dbReference type="Pfam" id="PF13419">
    <property type="entry name" value="HAD_2"/>
    <property type="match status" value="1"/>
</dbReference>
<dbReference type="CDD" id="cd07505">
    <property type="entry name" value="HAD_BPGM-like"/>
    <property type="match status" value="1"/>
</dbReference>
<proteinExistence type="inferred from homology"/>
<keyword evidence="7" id="KW-1185">Reference proteome</keyword>
<keyword evidence="5" id="KW-0119">Carbohydrate metabolism</keyword>
<protein>
    <submittedName>
        <fullName evidence="6">HAD family phosphatase</fullName>
    </submittedName>
</protein>
<accession>A0A5C6S8M1</accession>
<dbReference type="SFLD" id="SFLDG01129">
    <property type="entry name" value="C1.5:_HAD__Beta-PGM__Phosphata"/>
    <property type="match status" value="1"/>
</dbReference>
<dbReference type="PANTHER" id="PTHR46193:SF18">
    <property type="entry name" value="HEXITOL PHOSPHATASE B"/>
    <property type="match status" value="1"/>
</dbReference>
<dbReference type="NCBIfam" id="TIGR01509">
    <property type="entry name" value="HAD-SF-IA-v3"/>
    <property type="match status" value="1"/>
</dbReference>
<dbReference type="InterPro" id="IPR023198">
    <property type="entry name" value="PGP-like_dom2"/>
</dbReference>
<dbReference type="InterPro" id="IPR023214">
    <property type="entry name" value="HAD_sf"/>
</dbReference>
<evidence type="ECO:0000256" key="3">
    <source>
        <dbReference type="ARBA" id="ARBA00022723"/>
    </source>
</evidence>
<comment type="caution">
    <text evidence="6">The sequence shown here is derived from an EMBL/GenBank/DDBJ whole genome shotgun (WGS) entry which is preliminary data.</text>
</comment>
<dbReference type="PANTHER" id="PTHR46193">
    <property type="entry name" value="6-PHOSPHOGLUCONATE PHOSPHATASE"/>
    <property type="match status" value="1"/>
</dbReference>
<dbReference type="InterPro" id="IPR051600">
    <property type="entry name" value="Beta-PGM-like"/>
</dbReference>
<evidence type="ECO:0000256" key="2">
    <source>
        <dbReference type="ARBA" id="ARBA00006171"/>
    </source>
</evidence>
<dbReference type="SUPFAM" id="SSF56784">
    <property type="entry name" value="HAD-like"/>
    <property type="match status" value="1"/>
</dbReference>
<dbReference type="Proteomes" id="UP000321562">
    <property type="component" value="Unassembled WGS sequence"/>
</dbReference>
<dbReference type="SFLD" id="SFLDS00003">
    <property type="entry name" value="Haloacid_Dehalogenase"/>
    <property type="match status" value="1"/>
</dbReference>
<dbReference type="Gene3D" id="1.10.150.240">
    <property type="entry name" value="Putative phosphatase, domain 2"/>
    <property type="match status" value="1"/>
</dbReference>
<dbReference type="GO" id="GO:0003824">
    <property type="term" value="F:catalytic activity"/>
    <property type="evidence" value="ECO:0007669"/>
    <property type="project" value="UniProtKB-ARBA"/>
</dbReference>
<dbReference type="GO" id="GO:0046872">
    <property type="term" value="F:metal ion binding"/>
    <property type="evidence" value="ECO:0007669"/>
    <property type="project" value="UniProtKB-KW"/>
</dbReference>
<gene>
    <name evidence="6" type="ORF">FQV27_02840</name>
</gene>
<dbReference type="RefSeq" id="WP_147096291.1">
    <property type="nucleotide sequence ID" value="NZ_JBHUFH010000002.1"/>
</dbReference>
<comment type="cofactor">
    <cofactor evidence="1">
        <name>Mg(2+)</name>
        <dbReference type="ChEBI" id="CHEBI:18420"/>
    </cofactor>
</comment>
<dbReference type="InterPro" id="IPR006439">
    <property type="entry name" value="HAD-SF_hydro_IA"/>
</dbReference>
<organism evidence="6 7">
    <name type="scientific">Paracoccus aurantiacus</name>
    <dbReference type="NCBI Taxonomy" id="2599412"/>
    <lineage>
        <taxon>Bacteria</taxon>
        <taxon>Pseudomonadati</taxon>
        <taxon>Pseudomonadota</taxon>
        <taxon>Alphaproteobacteria</taxon>
        <taxon>Rhodobacterales</taxon>
        <taxon>Paracoccaceae</taxon>
        <taxon>Paracoccus</taxon>
    </lineage>
</organism>
<name>A0A5C6S8M1_9RHOB</name>